<name>A0A1H3WVN5_9RHOB</name>
<accession>A0A1H3WVN5</accession>
<feature type="signal peptide" evidence="1">
    <location>
        <begin position="1"/>
        <end position="23"/>
    </location>
</feature>
<sequence>MSAKTFLRLSACAAAAGLLSACATVCGVDASGAVEIVAAPDANGASATAVDVVVARDERAADALAALPASTYFSTRDQILRDNPDGVDVTGWEIAPGQSVGPDSVSFPCGVEAVFVFASYAGPGAHRAQLPDLDGVRVTLGPRDFDVAQ</sequence>
<keyword evidence="1" id="KW-0732">Signal</keyword>
<dbReference type="RefSeq" id="WP_093248403.1">
    <property type="nucleotide sequence ID" value="NZ_FNQM01000002.1"/>
</dbReference>
<feature type="chain" id="PRO_5011673706" evidence="1">
    <location>
        <begin position="24"/>
        <end position="149"/>
    </location>
</feature>
<dbReference type="OrthoDB" id="8588447at2"/>
<dbReference type="AlphaFoldDB" id="A0A1H3WVN5"/>
<dbReference type="EMBL" id="FNQM01000002">
    <property type="protein sequence ID" value="SDZ90434.1"/>
    <property type="molecule type" value="Genomic_DNA"/>
</dbReference>
<dbReference type="PROSITE" id="PS51257">
    <property type="entry name" value="PROKAR_LIPOPROTEIN"/>
    <property type="match status" value="1"/>
</dbReference>
<evidence type="ECO:0000313" key="3">
    <source>
        <dbReference type="Proteomes" id="UP000198703"/>
    </source>
</evidence>
<gene>
    <name evidence="2" type="ORF">SAMN05444370_102121</name>
</gene>
<protein>
    <submittedName>
        <fullName evidence="2">Type VI secretion system protein</fullName>
    </submittedName>
</protein>
<proteinExistence type="predicted"/>
<dbReference type="STRING" id="89524.SAMN05444370_102121"/>
<keyword evidence="3" id="KW-1185">Reference proteome</keyword>
<organism evidence="2 3">
    <name type="scientific">Rubrimonas cliftonensis</name>
    <dbReference type="NCBI Taxonomy" id="89524"/>
    <lineage>
        <taxon>Bacteria</taxon>
        <taxon>Pseudomonadati</taxon>
        <taxon>Pseudomonadota</taxon>
        <taxon>Alphaproteobacteria</taxon>
        <taxon>Rhodobacterales</taxon>
        <taxon>Paracoccaceae</taxon>
        <taxon>Rubrimonas</taxon>
    </lineage>
</organism>
<reference evidence="2 3" key="1">
    <citation type="submission" date="2016-10" db="EMBL/GenBank/DDBJ databases">
        <authorList>
            <person name="de Groot N.N."/>
        </authorList>
    </citation>
    <scope>NUCLEOTIDE SEQUENCE [LARGE SCALE GENOMIC DNA]</scope>
    <source>
        <strain evidence="2 3">DSM 15345</strain>
    </source>
</reference>
<evidence type="ECO:0000313" key="2">
    <source>
        <dbReference type="EMBL" id="SDZ90434.1"/>
    </source>
</evidence>
<dbReference type="Proteomes" id="UP000198703">
    <property type="component" value="Unassembled WGS sequence"/>
</dbReference>
<evidence type="ECO:0000256" key="1">
    <source>
        <dbReference type="SAM" id="SignalP"/>
    </source>
</evidence>